<feature type="transmembrane region" description="Helical" evidence="5">
    <location>
        <begin position="90"/>
        <end position="110"/>
    </location>
</feature>
<gene>
    <name evidence="6" type="ORF">AAG570_004531</name>
</gene>
<dbReference type="InterPro" id="IPR050598">
    <property type="entry name" value="AminoAcid_Transporter"/>
</dbReference>
<feature type="transmembrane region" description="Helical" evidence="5">
    <location>
        <begin position="224"/>
        <end position="246"/>
    </location>
</feature>
<comment type="caution">
    <text evidence="6">The sequence shown here is derived from an EMBL/GenBank/DDBJ whole genome shotgun (WGS) entry which is preliminary data.</text>
</comment>
<dbReference type="PIRSF" id="PIRSF006060">
    <property type="entry name" value="AA_transporter"/>
    <property type="match status" value="1"/>
</dbReference>
<evidence type="ECO:0000313" key="7">
    <source>
        <dbReference type="Proteomes" id="UP001558652"/>
    </source>
</evidence>
<feature type="transmembrane region" description="Helical" evidence="5">
    <location>
        <begin position="20"/>
        <end position="43"/>
    </location>
</feature>
<proteinExistence type="predicted"/>
<name>A0ABD0Y145_9HEMI</name>
<feature type="transmembrane region" description="Helical" evidence="5">
    <location>
        <begin position="266"/>
        <end position="298"/>
    </location>
</feature>
<feature type="transmembrane region" description="Helical" evidence="5">
    <location>
        <begin position="122"/>
        <end position="142"/>
    </location>
</feature>
<feature type="transmembrane region" description="Helical" evidence="5">
    <location>
        <begin position="63"/>
        <end position="83"/>
    </location>
</feature>
<dbReference type="PANTHER" id="PTHR11785:SF514">
    <property type="entry name" value="B(0,+)-TYPE AMINO ACID TRANSPORTER 1-LIKE PROTEIN"/>
    <property type="match status" value="1"/>
</dbReference>
<organism evidence="6 7">
    <name type="scientific">Ranatra chinensis</name>
    <dbReference type="NCBI Taxonomy" id="642074"/>
    <lineage>
        <taxon>Eukaryota</taxon>
        <taxon>Metazoa</taxon>
        <taxon>Ecdysozoa</taxon>
        <taxon>Arthropoda</taxon>
        <taxon>Hexapoda</taxon>
        <taxon>Insecta</taxon>
        <taxon>Pterygota</taxon>
        <taxon>Neoptera</taxon>
        <taxon>Paraneoptera</taxon>
        <taxon>Hemiptera</taxon>
        <taxon>Heteroptera</taxon>
        <taxon>Panheteroptera</taxon>
        <taxon>Nepomorpha</taxon>
        <taxon>Nepidae</taxon>
        <taxon>Ranatrinae</taxon>
        <taxon>Ranatra</taxon>
    </lineage>
</organism>
<evidence type="ECO:0000256" key="4">
    <source>
        <dbReference type="ARBA" id="ARBA00023136"/>
    </source>
</evidence>
<dbReference type="Proteomes" id="UP001558652">
    <property type="component" value="Unassembled WGS sequence"/>
</dbReference>
<dbReference type="PANTHER" id="PTHR11785">
    <property type="entry name" value="AMINO ACID TRANSPORTER"/>
    <property type="match status" value="1"/>
</dbReference>
<sequence length="387" mass="42152">GSGIFISPSSVLEKSGSVGLCLIIWAVCGAISYLGALCFAELGAVVGQSGGEYSYFQEAFAPLHAFFGPLIGFTYVWTSLFAIRPAEVTILALTFAEYTCVPIADAIGIHLSGQHNDLLKRIVALLAIGLITTINLTSVKLFMSVQNVCSTLKTLACLVVIAGGIYSFSIGEHHDLLTGFSGTKTSVKDLVLALYSGLWAFDGWTSSASVVEEIKSPEVNLPRSISLGVPLVTLLFFLMNVAYMTVLNLEEIVSAQAVAIMFSERLFGSFSFFVPLAVALSTFGCSLSVQFGVSRLCFVASRHGHMFKSFSYVHIRKYTPAPSVFFQGFLSACFVMSGNVVQLIEFVSFLVWIYYGLAMVSLLVLRKTQPDKKRPYKVRNLLYTLHF</sequence>
<evidence type="ECO:0008006" key="8">
    <source>
        <dbReference type="Google" id="ProtNLM"/>
    </source>
</evidence>
<evidence type="ECO:0000256" key="5">
    <source>
        <dbReference type="SAM" id="Phobius"/>
    </source>
</evidence>
<evidence type="ECO:0000313" key="6">
    <source>
        <dbReference type="EMBL" id="KAL1117204.1"/>
    </source>
</evidence>
<protein>
    <recommendedName>
        <fullName evidence="8">B(0,+)-type amino acid transporter 1</fullName>
    </recommendedName>
</protein>
<dbReference type="AlphaFoldDB" id="A0ABD0Y145"/>
<keyword evidence="2 5" id="KW-0812">Transmembrane</keyword>
<dbReference type="Gene3D" id="1.20.1740.10">
    <property type="entry name" value="Amino acid/polyamine transporter I"/>
    <property type="match status" value="1"/>
</dbReference>
<evidence type="ECO:0000256" key="1">
    <source>
        <dbReference type="ARBA" id="ARBA00004141"/>
    </source>
</evidence>
<keyword evidence="7" id="KW-1185">Reference proteome</keyword>
<feature type="transmembrane region" description="Helical" evidence="5">
    <location>
        <begin position="343"/>
        <end position="365"/>
    </location>
</feature>
<keyword evidence="3 5" id="KW-1133">Transmembrane helix</keyword>
<accession>A0ABD0Y145</accession>
<evidence type="ECO:0000256" key="3">
    <source>
        <dbReference type="ARBA" id="ARBA00022989"/>
    </source>
</evidence>
<comment type="subcellular location">
    <subcellularLocation>
        <location evidence="1">Membrane</location>
        <topology evidence="1">Multi-pass membrane protein</topology>
    </subcellularLocation>
</comment>
<feature type="non-terminal residue" evidence="6">
    <location>
        <position position="1"/>
    </location>
</feature>
<dbReference type="GO" id="GO:0016020">
    <property type="term" value="C:membrane"/>
    <property type="evidence" value="ECO:0007669"/>
    <property type="project" value="UniProtKB-SubCell"/>
</dbReference>
<dbReference type="EMBL" id="JBFDAA010000016">
    <property type="protein sequence ID" value="KAL1117204.1"/>
    <property type="molecule type" value="Genomic_DNA"/>
</dbReference>
<dbReference type="InterPro" id="IPR002293">
    <property type="entry name" value="AA/rel_permease1"/>
</dbReference>
<reference evidence="6 7" key="1">
    <citation type="submission" date="2024-07" db="EMBL/GenBank/DDBJ databases">
        <title>Chromosome-level genome assembly of the water stick insect Ranatra chinensis (Heteroptera: Nepidae).</title>
        <authorList>
            <person name="Liu X."/>
        </authorList>
    </citation>
    <scope>NUCLEOTIDE SEQUENCE [LARGE SCALE GENOMIC DNA]</scope>
    <source>
        <strain evidence="6">Cailab_2021Rc</strain>
        <tissue evidence="6">Muscle</tissue>
    </source>
</reference>
<dbReference type="Pfam" id="PF13520">
    <property type="entry name" value="AA_permease_2"/>
    <property type="match status" value="1"/>
</dbReference>
<evidence type="ECO:0000256" key="2">
    <source>
        <dbReference type="ARBA" id="ARBA00022692"/>
    </source>
</evidence>
<keyword evidence="4 5" id="KW-0472">Membrane</keyword>
<feature type="transmembrane region" description="Helical" evidence="5">
    <location>
        <begin position="154"/>
        <end position="170"/>
    </location>
</feature>